<keyword evidence="4" id="KW-1185">Reference proteome</keyword>
<evidence type="ECO:0000313" key="4">
    <source>
        <dbReference type="Proteomes" id="UP001172082"/>
    </source>
</evidence>
<proteinExistence type="predicted"/>
<keyword evidence="2" id="KW-0812">Transmembrane</keyword>
<dbReference type="EMBL" id="JAUJEA010000002">
    <property type="protein sequence ID" value="MDN5201305.1"/>
    <property type="molecule type" value="Genomic_DNA"/>
</dbReference>
<comment type="caution">
    <text evidence="3">The sequence shown here is derived from an EMBL/GenBank/DDBJ whole genome shotgun (WGS) entry which is preliminary data.</text>
</comment>
<protein>
    <submittedName>
        <fullName evidence="3">Uncharacterized protein</fullName>
    </submittedName>
</protein>
<feature type="transmembrane region" description="Helical" evidence="2">
    <location>
        <begin position="62"/>
        <end position="80"/>
    </location>
</feature>
<dbReference type="Proteomes" id="UP001172082">
    <property type="component" value="Unassembled WGS sequence"/>
</dbReference>
<reference evidence="3" key="1">
    <citation type="submission" date="2023-06" db="EMBL/GenBank/DDBJ databases">
        <title>Genomic of Parafulvivirga corallium.</title>
        <authorList>
            <person name="Wang G."/>
        </authorList>
    </citation>
    <scope>NUCLEOTIDE SEQUENCE</scope>
    <source>
        <strain evidence="3">BMA10</strain>
    </source>
</reference>
<keyword evidence="2" id="KW-1133">Transmembrane helix</keyword>
<accession>A0ABT8KKQ9</accession>
<dbReference type="RefSeq" id="WP_346751331.1">
    <property type="nucleotide sequence ID" value="NZ_JAUJEA010000002.1"/>
</dbReference>
<keyword evidence="2" id="KW-0472">Membrane</keyword>
<sequence length="262" mass="30201">MISRQLPRLGFIVCLFLGTLFIHAESKAQVGKVEQKTRENKSQKSGSSNSSSSGDSGDTGDSFFGTLFIDVFFGGFNLMFDAHRSMLDRRFHEPWMVSMEGNLTGGYDPNFSTFMLSSSLRGNWGLFSTQFRFNRLFDNTGTFRTFDWQIIQFNILAREEVNFWIGTGLSHEFTADQTYHENSVGLKLFFNQRKINPGIEFRWSRDYETGATPRIELNTQLDYLIGQYGKIDLNLMGGFSYQRYFSDVDFYFLQTGLIIRLN</sequence>
<organism evidence="3 4">
    <name type="scientific">Splendidivirga corallicola</name>
    <dbReference type="NCBI Taxonomy" id="3051826"/>
    <lineage>
        <taxon>Bacteria</taxon>
        <taxon>Pseudomonadati</taxon>
        <taxon>Bacteroidota</taxon>
        <taxon>Cytophagia</taxon>
        <taxon>Cytophagales</taxon>
        <taxon>Splendidivirgaceae</taxon>
        <taxon>Splendidivirga</taxon>
    </lineage>
</organism>
<feature type="region of interest" description="Disordered" evidence="1">
    <location>
        <begin position="32"/>
        <end position="57"/>
    </location>
</feature>
<feature type="compositionally biased region" description="Low complexity" evidence="1">
    <location>
        <begin position="45"/>
        <end position="57"/>
    </location>
</feature>
<evidence type="ECO:0000256" key="1">
    <source>
        <dbReference type="SAM" id="MobiDB-lite"/>
    </source>
</evidence>
<feature type="compositionally biased region" description="Basic and acidic residues" evidence="1">
    <location>
        <begin position="33"/>
        <end position="42"/>
    </location>
</feature>
<evidence type="ECO:0000256" key="2">
    <source>
        <dbReference type="SAM" id="Phobius"/>
    </source>
</evidence>
<gene>
    <name evidence="3" type="ORF">QQ008_08030</name>
</gene>
<evidence type="ECO:0000313" key="3">
    <source>
        <dbReference type="EMBL" id="MDN5201305.1"/>
    </source>
</evidence>
<name>A0ABT8KKQ9_9BACT</name>